<dbReference type="InterPro" id="IPR006426">
    <property type="entry name" value="Asn_synth_AEB"/>
</dbReference>
<dbReference type="Gene3D" id="3.40.50.620">
    <property type="entry name" value="HUPs"/>
    <property type="match status" value="1"/>
</dbReference>
<dbReference type="InterPro" id="IPR017932">
    <property type="entry name" value="GATase_2_dom"/>
</dbReference>
<dbReference type="Proteomes" id="UP000785613">
    <property type="component" value="Unassembled WGS sequence"/>
</dbReference>
<evidence type="ECO:0000256" key="1">
    <source>
        <dbReference type="ARBA" id="ARBA00005187"/>
    </source>
</evidence>
<dbReference type="CDD" id="cd01991">
    <property type="entry name" value="Asn_synthase_B_C"/>
    <property type="match status" value="1"/>
</dbReference>
<protein>
    <recommendedName>
        <fullName evidence="3">asparagine synthase (glutamine-hydrolyzing)</fullName>
        <ecNumber evidence="3">6.3.5.4</ecNumber>
    </recommendedName>
</protein>
<dbReference type="Pfam" id="PF00733">
    <property type="entry name" value="Asn_synthase"/>
    <property type="match status" value="1"/>
</dbReference>
<evidence type="ECO:0000313" key="9">
    <source>
        <dbReference type="EMBL" id="NHZ34788.1"/>
    </source>
</evidence>
<feature type="domain" description="Asparagine synthetase" evidence="7">
    <location>
        <begin position="231"/>
        <end position="613"/>
    </location>
</feature>
<comment type="catalytic activity">
    <reaction evidence="6">
        <text>L-aspartate + L-glutamine + ATP + H2O = L-asparagine + L-glutamate + AMP + diphosphate + H(+)</text>
        <dbReference type="Rhea" id="RHEA:12228"/>
        <dbReference type="ChEBI" id="CHEBI:15377"/>
        <dbReference type="ChEBI" id="CHEBI:15378"/>
        <dbReference type="ChEBI" id="CHEBI:29985"/>
        <dbReference type="ChEBI" id="CHEBI:29991"/>
        <dbReference type="ChEBI" id="CHEBI:30616"/>
        <dbReference type="ChEBI" id="CHEBI:33019"/>
        <dbReference type="ChEBI" id="CHEBI:58048"/>
        <dbReference type="ChEBI" id="CHEBI:58359"/>
        <dbReference type="ChEBI" id="CHEBI:456215"/>
        <dbReference type="EC" id="6.3.5.4"/>
    </reaction>
</comment>
<comment type="similarity">
    <text evidence="2">Belongs to the asparagine synthetase family.</text>
</comment>
<reference evidence="9 10" key="1">
    <citation type="submission" date="2019-09" db="EMBL/GenBank/DDBJ databases">
        <title>Taxonomy of Antarctic Massilia spp.: description of Massilia rubra sp. nov., Massilia aquatica sp. nov., Massilia mucilaginosa sp. nov., Massilia frigida sp. nov. isolated from streams, lakes and regoliths.</title>
        <authorList>
            <person name="Holochova P."/>
            <person name="Sedlacek I."/>
            <person name="Kralova S."/>
            <person name="Maslanova I."/>
            <person name="Busse H.-J."/>
            <person name="Stankova E."/>
            <person name="Vrbovska V."/>
            <person name="Kovarovic V."/>
            <person name="Bartak M."/>
            <person name="Svec P."/>
            <person name="Pantucek R."/>
        </authorList>
    </citation>
    <scope>NUCLEOTIDE SEQUENCE [LARGE SCALE GENOMIC DNA]</scope>
    <source>
        <strain evidence="9 10">CCM 8692</strain>
    </source>
</reference>
<dbReference type="EMBL" id="VUYU01000008">
    <property type="protein sequence ID" value="NHZ34788.1"/>
    <property type="molecule type" value="Genomic_DNA"/>
</dbReference>
<dbReference type="EC" id="6.3.5.4" evidence="3"/>
<dbReference type="SUPFAM" id="SSF56235">
    <property type="entry name" value="N-terminal nucleophile aminohydrolases (Ntn hydrolases)"/>
    <property type="match status" value="1"/>
</dbReference>
<dbReference type="SUPFAM" id="SSF52402">
    <property type="entry name" value="Adenine nucleotide alpha hydrolases-like"/>
    <property type="match status" value="1"/>
</dbReference>
<evidence type="ECO:0000256" key="3">
    <source>
        <dbReference type="ARBA" id="ARBA00012737"/>
    </source>
</evidence>
<gene>
    <name evidence="9" type="ORF">F0185_14525</name>
</gene>
<proteinExistence type="inferred from homology"/>
<comment type="caution">
    <text evidence="9">The sequence shown here is derived from an EMBL/GenBank/DDBJ whole genome shotgun (WGS) entry which is preliminary data.</text>
</comment>
<sequence length="621" mass="67786">MSGLCGWIGHGASVADNQALIGAMAAPLAAFDQNAIGTLQAARSALAVSARAASAHLYQGDGLLVAVWGEPELADGLDAQGRQDAGLADGLAERVARLWRRDPDAVCVKLSGAFALAILDDAKGDALLAIDRMGTHQLSYQTAGEALVFATSSDALIRHPKTPAAIDPQGLYNYVYFHMVPAPGTVYRGQQRLLPGECLRFRQGSVEKRAYWRMVFDEQPQHSFEDLKQQFRDLLRSSVREAAGKQPYGAFLSGGTDSSTIAGIMRELGDQPVNTYSIGFEAEGYDEMSYARLASKHFGTSHHEYYVTPDDVVAAIPRIGAVFDQPFGNASAVPAFYCARLARADGVTRMLGGDGGDELFGGNERYSKQHVFALYDKVPGLLRKALLEPAVFNFPAGERLKLIRKARSYIEQASLPMPARLETYNLLGRFGPAQVFTAGFLAGADVGAPLASLSHTYAQNDASSLINRMLALDLKVTLADNDLPKVIKACELAAMEAAFPFLSDRMVAFSARLTAKQKLNGTQLRYFFKEALRGFLPDEIITKQKHGFGLPFGVWLQKHKPLQQLALDSLADLKARQIVRPEFIDALVGQHLDEHAGYHGTMVWVLMMMEQWFKQRSAPQS</sequence>
<dbReference type="PANTHER" id="PTHR43284:SF1">
    <property type="entry name" value="ASPARAGINE SYNTHETASE"/>
    <property type="match status" value="1"/>
</dbReference>
<evidence type="ECO:0000259" key="7">
    <source>
        <dbReference type="Pfam" id="PF00733"/>
    </source>
</evidence>
<evidence type="ECO:0000256" key="5">
    <source>
        <dbReference type="ARBA" id="ARBA00022840"/>
    </source>
</evidence>
<dbReference type="PIRSF" id="PIRSF001589">
    <property type="entry name" value="Asn_synthetase_glu-h"/>
    <property type="match status" value="1"/>
</dbReference>
<evidence type="ECO:0000259" key="8">
    <source>
        <dbReference type="Pfam" id="PF13537"/>
    </source>
</evidence>
<evidence type="ECO:0000256" key="2">
    <source>
        <dbReference type="ARBA" id="ARBA00005752"/>
    </source>
</evidence>
<dbReference type="InterPro" id="IPR051786">
    <property type="entry name" value="ASN_synthetase/amidase"/>
</dbReference>
<dbReference type="InterPro" id="IPR014729">
    <property type="entry name" value="Rossmann-like_a/b/a_fold"/>
</dbReference>
<accession>A0ABX0LQ18</accession>
<keyword evidence="10" id="KW-1185">Reference proteome</keyword>
<name>A0ABX0LQ18_9BURK</name>
<dbReference type="Gene3D" id="3.60.20.10">
    <property type="entry name" value="Glutamine Phosphoribosylpyrophosphate, subunit 1, domain 1"/>
    <property type="match status" value="1"/>
</dbReference>
<comment type="pathway">
    <text evidence="1">Amino-acid biosynthesis; L-asparagine biosynthesis; L-asparagine from L-aspartate (L-Gln route): step 1/1.</text>
</comment>
<dbReference type="InterPro" id="IPR029055">
    <property type="entry name" value="Ntn_hydrolases_N"/>
</dbReference>
<dbReference type="Pfam" id="PF13537">
    <property type="entry name" value="GATase_7"/>
    <property type="match status" value="1"/>
</dbReference>
<dbReference type="InterPro" id="IPR001962">
    <property type="entry name" value="Asn_synthase"/>
</dbReference>
<organism evidence="9 10">
    <name type="scientific">Massilia rubra</name>
    <dbReference type="NCBI Taxonomy" id="2607910"/>
    <lineage>
        <taxon>Bacteria</taxon>
        <taxon>Pseudomonadati</taxon>
        <taxon>Pseudomonadota</taxon>
        <taxon>Betaproteobacteria</taxon>
        <taxon>Burkholderiales</taxon>
        <taxon>Oxalobacteraceae</taxon>
        <taxon>Telluria group</taxon>
        <taxon>Massilia</taxon>
    </lineage>
</organism>
<keyword evidence="4" id="KW-0547">Nucleotide-binding</keyword>
<feature type="domain" description="Glutamine amidotransferase type-2" evidence="8">
    <location>
        <begin position="72"/>
        <end position="157"/>
    </location>
</feature>
<evidence type="ECO:0000256" key="6">
    <source>
        <dbReference type="ARBA" id="ARBA00048741"/>
    </source>
</evidence>
<keyword evidence="5" id="KW-0067">ATP-binding</keyword>
<evidence type="ECO:0000313" key="10">
    <source>
        <dbReference type="Proteomes" id="UP000785613"/>
    </source>
</evidence>
<dbReference type="PANTHER" id="PTHR43284">
    <property type="entry name" value="ASPARAGINE SYNTHETASE (GLUTAMINE-HYDROLYZING)"/>
    <property type="match status" value="1"/>
</dbReference>
<evidence type="ECO:0000256" key="4">
    <source>
        <dbReference type="ARBA" id="ARBA00022741"/>
    </source>
</evidence>
<dbReference type="RefSeq" id="WP_167225559.1">
    <property type="nucleotide sequence ID" value="NZ_VUYU01000008.1"/>
</dbReference>